<feature type="region of interest" description="Disordered" evidence="5">
    <location>
        <begin position="1"/>
        <end position="21"/>
    </location>
</feature>
<dbReference type="InterPro" id="IPR014284">
    <property type="entry name" value="RNA_pol_sigma-70_dom"/>
</dbReference>
<sequence>MAWEATGTLPNPEWTGVKTPTPETFEGQILALLPSLRRYSRSLTRSDADGEDLLQDCVEKVLARRSQWRGLNLRGWALTIMTNLYRNTRRQSPPSMMVELDSAEDLPSSETTADPLERLRLEDALNSLSEEGRAVLMLVVIEGYTYSEVAAALDIPVGTVMSRLSRARQRLGDRMKADNVITLRRPK</sequence>
<keyword evidence="4" id="KW-0804">Transcription</keyword>
<reference evidence="8 9" key="1">
    <citation type="submission" date="2016-10" db="EMBL/GenBank/DDBJ databases">
        <authorList>
            <person name="de Groot N.N."/>
        </authorList>
    </citation>
    <scope>NUCLEOTIDE SEQUENCE [LARGE SCALE GENOMIC DNA]</scope>
    <source>
        <strain evidence="8 9">CGMCC 1.3401</strain>
    </source>
</reference>
<dbReference type="PANTHER" id="PTHR43133">
    <property type="entry name" value="RNA POLYMERASE ECF-TYPE SIGMA FACTO"/>
    <property type="match status" value="1"/>
</dbReference>
<proteinExistence type="inferred from homology"/>
<dbReference type="InterPro" id="IPR036388">
    <property type="entry name" value="WH-like_DNA-bd_sf"/>
</dbReference>
<gene>
    <name evidence="8" type="ORF">SAMN02927900_02638</name>
</gene>
<dbReference type="InterPro" id="IPR013249">
    <property type="entry name" value="RNA_pol_sigma70_r4_t2"/>
</dbReference>
<dbReference type="SUPFAM" id="SSF88946">
    <property type="entry name" value="Sigma2 domain of RNA polymerase sigma factors"/>
    <property type="match status" value="1"/>
</dbReference>
<dbReference type="InterPro" id="IPR013324">
    <property type="entry name" value="RNA_pol_sigma_r3/r4-like"/>
</dbReference>
<dbReference type="InterPro" id="IPR053866">
    <property type="entry name" value="PhyR_sigma2"/>
</dbReference>
<evidence type="ECO:0000256" key="5">
    <source>
        <dbReference type="SAM" id="MobiDB-lite"/>
    </source>
</evidence>
<evidence type="ECO:0000313" key="8">
    <source>
        <dbReference type="EMBL" id="SCW55958.1"/>
    </source>
</evidence>
<dbReference type="CDD" id="cd06171">
    <property type="entry name" value="Sigma70_r4"/>
    <property type="match status" value="1"/>
</dbReference>
<evidence type="ECO:0000259" key="6">
    <source>
        <dbReference type="Pfam" id="PF08281"/>
    </source>
</evidence>
<keyword evidence="2" id="KW-0805">Transcription regulation</keyword>
<dbReference type="Pfam" id="PF22029">
    <property type="entry name" value="PhyR_sigma2"/>
    <property type="match status" value="1"/>
</dbReference>
<keyword evidence="3" id="KW-0731">Sigma factor</keyword>
<dbReference type="Proteomes" id="UP000199542">
    <property type="component" value="Unassembled WGS sequence"/>
</dbReference>
<evidence type="ECO:0000313" key="9">
    <source>
        <dbReference type="Proteomes" id="UP000199542"/>
    </source>
</evidence>
<evidence type="ECO:0000259" key="7">
    <source>
        <dbReference type="Pfam" id="PF22029"/>
    </source>
</evidence>
<feature type="domain" description="RNA polymerase sigma factor 70 region 4 type 2" evidence="6">
    <location>
        <begin position="119"/>
        <end position="171"/>
    </location>
</feature>
<comment type="similarity">
    <text evidence="1">Belongs to the sigma-70 factor family. ECF subfamily.</text>
</comment>
<dbReference type="GO" id="GO:0006352">
    <property type="term" value="P:DNA-templated transcription initiation"/>
    <property type="evidence" value="ECO:0007669"/>
    <property type="project" value="InterPro"/>
</dbReference>
<organism evidence="8 9">
    <name type="scientific">Rhizobium mongolense subsp. loessense</name>
    <dbReference type="NCBI Taxonomy" id="158890"/>
    <lineage>
        <taxon>Bacteria</taxon>
        <taxon>Pseudomonadati</taxon>
        <taxon>Pseudomonadota</taxon>
        <taxon>Alphaproteobacteria</taxon>
        <taxon>Hyphomicrobiales</taxon>
        <taxon>Rhizobiaceae</taxon>
        <taxon>Rhizobium/Agrobacterium group</taxon>
        <taxon>Rhizobium</taxon>
    </lineage>
</organism>
<dbReference type="Pfam" id="PF08281">
    <property type="entry name" value="Sigma70_r4_2"/>
    <property type="match status" value="1"/>
</dbReference>
<evidence type="ECO:0000256" key="1">
    <source>
        <dbReference type="ARBA" id="ARBA00010641"/>
    </source>
</evidence>
<evidence type="ECO:0000256" key="4">
    <source>
        <dbReference type="ARBA" id="ARBA00023163"/>
    </source>
</evidence>
<dbReference type="GO" id="GO:0016987">
    <property type="term" value="F:sigma factor activity"/>
    <property type="evidence" value="ECO:0007669"/>
    <property type="project" value="UniProtKB-KW"/>
</dbReference>
<accession>A0A1G4RGM3</accession>
<dbReference type="NCBIfam" id="TIGR02937">
    <property type="entry name" value="sigma70-ECF"/>
    <property type="match status" value="1"/>
</dbReference>
<protein>
    <submittedName>
        <fullName evidence="8">RNA polymerase sigma-70 factor, ECF subfamily</fullName>
    </submittedName>
</protein>
<dbReference type="AlphaFoldDB" id="A0A1G4RGM3"/>
<dbReference type="Gene3D" id="1.10.1740.10">
    <property type="match status" value="1"/>
</dbReference>
<dbReference type="InterPro" id="IPR013325">
    <property type="entry name" value="RNA_pol_sigma_r2"/>
</dbReference>
<dbReference type="GO" id="GO:0003677">
    <property type="term" value="F:DNA binding"/>
    <property type="evidence" value="ECO:0007669"/>
    <property type="project" value="InterPro"/>
</dbReference>
<feature type="domain" description="PhyR sigma2" evidence="7">
    <location>
        <begin position="29"/>
        <end position="80"/>
    </location>
</feature>
<dbReference type="PANTHER" id="PTHR43133:SF25">
    <property type="entry name" value="RNA POLYMERASE SIGMA FACTOR RFAY-RELATED"/>
    <property type="match status" value="1"/>
</dbReference>
<dbReference type="EMBL" id="FMTM01000003">
    <property type="protein sequence ID" value="SCW55958.1"/>
    <property type="molecule type" value="Genomic_DNA"/>
</dbReference>
<dbReference type="Gene3D" id="1.10.10.10">
    <property type="entry name" value="Winged helix-like DNA-binding domain superfamily/Winged helix DNA-binding domain"/>
    <property type="match status" value="1"/>
</dbReference>
<name>A0A1G4RGM3_9HYPH</name>
<dbReference type="SUPFAM" id="SSF88659">
    <property type="entry name" value="Sigma3 and sigma4 domains of RNA polymerase sigma factors"/>
    <property type="match status" value="1"/>
</dbReference>
<evidence type="ECO:0000256" key="3">
    <source>
        <dbReference type="ARBA" id="ARBA00023082"/>
    </source>
</evidence>
<dbReference type="InterPro" id="IPR039425">
    <property type="entry name" value="RNA_pol_sigma-70-like"/>
</dbReference>
<evidence type="ECO:0000256" key="2">
    <source>
        <dbReference type="ARBA" id="ARBA00023015"/>
    </source>
</evidence>